<comment type="caution">
    <text evidence="2">The sequence shown here is derived from an EMBL/GenBank/DDBJ whole genome shotgun (WGS) entry which is preliminary data.</text>
</comment>
<dbReference type="AlphaFoldDB" id="A0A5B7FZU1"/>
<protein>
    <submittedName>
        <fullName evidence="2">Uncharacterized protein</fullName>
    </submittedName>
</protein>
<feature type="compositionally biased region" description="Basic and acidic residues" evidence="1">
    <location>
        <begin position="57"/>
        <end position="73"/>
    </location>
</feature>
<dbReference type="Proteomes" id="UP000324222">
    <property type="component" value="Unassembled WGS sequence"/>
</dbReference>
<name>A0A5B7FZU1_PORTR</name>
<gene>
    <name evidence="2" type="ORF">E2C01_046924</name>
</gene>
<feature type="region of interest" description="Disordered" evidence="1">
    <location>
        <begin position="41"/>
        <end position="102"/>
    </location>
</feature>
<organism evidence="2 3">
    <name type="scientific">Portunus trituberculatus</name>
    <name type="common">Swimming crab</name>
    <name type="synonym">Neptunus trituberculatus</name>
    <dbReference type="NCBI Taxonomy" id="210409"/>
    <lineage>
        <taxon>Eukaryota</taxon>
        <taxon>Metazoa</taxon>
        <taxon>Ecdysozoa</taxon>
        <taxon>Arthropoda</taxon>
        <taxon>Crustacea</taxon>
        <taxon>Multicrustacea</taxon>
        <taxon>Malacostraca</taxon>
        <taxon>Eumalacostraca</taxon>
        <taxon>Eucarida</taxon>
        <taxon>Decapoda</taxon>
        <taxon>Pleocyemata</taxon>
        <taxon>Brachyura</taxon>
        <taxon>Eubrachyura</taxon>
        <taxon>Portunoidea</taxon>
        <taxon>Portunidae</taxon>
        <taxon>Portuninae</taxon>
        <taxon>Portunus</taxon>
    </lineage>
</organism>
<evidence type="ECO:0000256" key="1">
    <source>
        <dbReference type="SAM" id="MobiDB-lite"/>
    </source>
</evidence>
<evidence type="ECO:0000313" key="2">
    <source>
        <dbReference type="EMBL" id="MPC53041.1"/>
    </source>
</evidence>
<evidence type="ECO:0000313" key="3">
    <source>
        <dbReference type="Proteomes" id="UP000324222"/>
    </source>
</evidence>
<reference evidence="2 3" key="1">
    <citation type="submission" date="2019-05" db="EMBL/GenBank/DDBJ databases">
        <title>Another draft genome of Portunus trituberculatus and its Hox gene families provides insights of decapod evolution.</title>
        <authorList>
            <person name="Jeong J.-H."/>
            <person name="Song I."/>
            <person name="Kim S."/>
            <person name="Choi T."/>
            <person name="Kim D."/>
            <person name="Ryu S."/>
            <person name="Kim W."/>
        </authorList>
    </citation>
    <scope>NUCLEOTIDE SEQUENCE [LARGE SCALE GENOMIC DNA]</scope>
    <source>
        <tissue evidence="2">Muscle</tissue>
    </source>
</reference>
<proteinExistence type="predicted"/>
<sequence>MCGARGGCGEGVWRRGGGGGGLGEAGVWSAVAPKAGRCFQGEGGRACPLGPPARGGTEGRDRGEEEGLLEKPRGGSSMRGLSQKTRGRSGELTAGTILRLTA</sequence>
<dbReference type="EMBL" id="VSRR010011344">
    <property type="protein sequence ID" value="MPC53041.1"/>
    <property type="molecule type" value="Genomic_DNA"/>
</dbReference>
<accession>A0A5B7FZU1</accession>
<keyword evidence="3" id="KW-1185">Reference proteome</keyword>